<dbReference type="Proteomes" id="UP000198688">
    <property type="component" value="Chromosome I"/>
</dbReference>
<name>A0A1H2D2P2_9ACTN</name>
<dbReference type="STRING" id="113562.SAMN04489716_7743"/>
<reference evidence="3 4" key="1">
    <citation type="submission" date="2016-10" db="EMBL/GenBank/DDBJ databases">
        <authorList>
            <person name="de Groot N.N."/>
        </authorList>
    </citation>
    <scope>NUCLEOTIDE SEQUENCE [LARGE SCALE GENOMIC DNA]</scope>
    <source>
        <strain evidence="3 4">DSM 43941</strain>
    </source>
</reference>
<evidence type="ECO:0000256" key="1">
    <source>
        <dbReference type="SAM" id="MobiDB-lite"/>
    </source>
</evidence>
<dbReference type="AlphaFoldDB" id="A0A1H2D2P2"/>
<dbReference type="EMBL" id="LT629758">
    <property type="protein sequence ID" value="SDT76829.1"/>
    <property type="molecule type" value="Genomic_DNA"/>
</dbReference>
<evidence type="ECO:0000313" key="4">
    <source>
        <dbReference type="Proteomes" id="UP000198688"/>
    </source>
</evidence>
<proteinExistence type="predicted"/>
<feature type="region of interest" description="Disordered" evidence="1">
    <location>
        <begin position="67"/>
        <end position="93"/>
    </location>
</feature>
<organism evidence="3 4">
    <name type="scientific">Actinoplanes derwentensis</name>
    <dbReference type="NCBI Taxonomy" id="113562"/>
    <lineage>
        <taxon>Bacteria</taxon>
        <taxon>Bacillati</taxon>
        <taxon>Actinomycetota</taxon>
        <taxon>Actinomycetes</taxon>
        <taxon>Micromonosporales</taxon>
        <taxon>Micromonosporaceae</taxon>
        <taxon>Actinoplanes</taxon>
    </lineage>
</organism>
<evidence type="ECO:0000256" key="2">
    <source>
        <dbReference type="SAM" id="SignalP"/>
    </source>
</evidence>
<feature type="signal peptide" evidence="2">
    <location>
        <begin position="1"/>
        <end position="28"/>
    </location>
</feature>
<dbReference type="OrthoDB" id="3298732at2"/>
<dbReference type="RefSeq" id="WP_157751973.1">
    <property type="nucleotide sequence ID" value="NZ_BOMJ01000037.1"/>
</dbReference>
<keyword evidence="2" id="KW-0732">Signal</keyword>
<feature type="chain" id="PRO_5009271736" evidence="2">
    <location>
        <begin position="29"/>
        <end position="93"/>
    </location>
</feature>
<sequence length="93" mass="9743">MEINVMTTRPSMLLTSAWPLSASLPAAAAPVALLVAERAPVSQEHQVQAELGKAVLMAIDENKGTTGFKSNASIASKRYTDGGRGTPPRGRPV</sequence>
<accession>A0A1H2D2P2</accession>
<evidence type="ECO:0000313" key="3">
    <source>
        <dbReference type="EMBL" id="SDT76829.1"/>
    </source>
</evidence>
<gene>
    <name evidence="3" type="ORF">SAMN04489716_7743</name>
</gene>
<protein>
    <submittedName>
        <fullName evidence="3">Uncharacterized protein</fullName>
    </submittedName>
</protein>
<keyword evidence="4" id="KW-1185">Reference proteome</keyword>